<evidence type="ECO:0000313" key="2">
    <source>
        <dbReference type="Proteomes" id="UP000186817"/>
    </source>
</evidence>
<protein>
    <submittedName>
        <fullName evidence="1">Uncharacterized protein</fullName>
    </submittedName>
</protein>
<evidence type="ECO:0000313" key="1">
    <source>
        <dbReference type="EMBL" id="OLP84976.1"/>
    </source>
</evidence>
<keyword evidence="2" id="KW-1185">Reference proteome</keyword>
<organism evidence="1 2">
    <name type="scientific">Symbiodinium microadriaticum</name>
    <name type="common">Dinoflagellate</name>
    <name type="synonym">Zooxanthella microadriatica</name>
    <dbReference type="NCBI Taxonomy" id="2951"/>
    <lineage>
        <taxon>Eukaryota</taxon>
        <taxon>Sar</taxon>
        <taxon>Alveolata</taxon>
        <taxon>Dinophyceae</taxon>
        <taxon>Suessiales</taxon>
        <taxon>Symbiodiniaceae</taxon>
        <taxon>Symbiodinium</taxon>
    </lineage>
</organism>
<sequence length="101" mass="10975">MQKNGCLRTFEMLTYAAVPYHSHRTPVASCGSAYLEENEIARLPPGTPLWKEGVPHVKPTMKARTSPCVVSVAVPAGIANQSLVPRRTAKAKTRALEGLMM</sequence>
<dbReference type="EMBL" id="LSRX01001003">
    <property type="protein sequence ID" value="OLP84976.1"/>
    <property type="molecule type" value="Genomic_DNA"/>
</dbReference>
<proteinExistence type="predicted"/>
<dbReference type="Proteomes" id="UP000186817">
    <property type="component" value="Unassembled WGS sequence"/>
</dbReference>
<name>A0A1Q9CPX3_SYMMI</name>
<accession>A0A1Q9CPX3</accession>
<comment type="caution">
    <text evidence="1">The sequence shown here is derived from an EMBL/GenBank/DDBJ whole genome shotgun (WGS) entry which is preliminary data.</text>
</comment>
<dbReference type="AlphaFoldDB" id="A0A1Q9CPX3"/>
<gene>
    <name evidence="1" type="ORF">AK812_SmicGene34096</name>
</gene>
<reference evidence="1 2" key="1">
    <citation type="submission" date="2016-02" db="EMBL/GenBank/DDBJ databases">
        <title>Genome analysis of coral dinoflagellate symbionts highlights evolutionary adaptations to a symbiotic lifestyle.</title>
        <authorList>
            <person name="Aranda M."/>
            <person name="Li Y."/>
            <person name="Liew Y.J."/>
            <person name="Baumgarten S."/>
            <person name="Simakov O."/>
            <person name="Wilson M."/>
            <person name="Piel J."/>
            <person name="Ashoor H."/>
            <person name="Bougouffa S."/>
            <person name="Bajic V.B."/>
            <person name="Ryu T."/>
            <person name="Ravasi T."/>
            <person name="Bayer T."/>
            <person name="Micklem G."/>
            <person name="Kim H."/>
            <person name="Bhak J."/>
            <person name="Lajeunesse T.C."/>
            <person name="Voolstra C.R."/>
        </authorList>
    </citation>
    <scope>NUCLEOTIDE SEQUENCE [LARGE SCALE GENOMIC DNA]</scope>
    <source>
        <strain evidence="1 2">CCMP2467</strain>
    </source>
</reference>